<protein>
    <recommendedName>
        <fullName evidence="4">Aldehyde dehydrogenase</fullName>
    </recommendedName>
</protein>
<dbReference type="InterPro" id="IPR016163">
    <property type="entry name" value="Ald_DH_C"/>
</dbReference>
<dbReference type="SUPFAM" id="SSF53720">
    <property type="entry name" value="ALDH-like"/>
    <property type="match status" value="1"/>
</dbReference>
<feature type="active site" evidence="5 6">
    <location>
        <position position="208"/>
    </location>
</feature>
<dbReference type="PIRSF" id="PIRSF036492">
    <property type="entry name" value="ALDH"/>
    <property type="match status" value="1"/>
</dbReference>
<dbReference type="RefSeq" id="WP_119645487.1">
    <property type="nucleotide sequence ID" value="NZ_QXFI01000005.1"/>
</dbReference>
<sequence>MIKQLVQDQNDFFATHKTYEVAFRKQYLKLLYQEISDREDAICDALYADFRKPRFESLATETQFALAELKYAIKHVERWSQPKRVASSLTNFPSREWIQSEPFGKVLIIAPWNYPFMLVISPLIGALAAGNTAVIKPSELSPNTSKIIAEIMKKVFPPEYVAVVEGGVEVSTELLAEKWDYIFFTGSTQVGKIVYKSAAEHLTPVTLELSGKNPCVVDETAQTKLAAKRITWGKFLNAGQTCIAPDYILVHESKKEALVQALKGKITEFYGGKIEESTDFARITTAKHYLGLKAKLERQNILFGGHWNDDTQYIAPTLVESPGMDSALMAGEIFGPILPIIPYTTENEMHDIITRYGKPLAFYVFSNNKSFQKRMMAQYPFGGGTINDTVIHISNKKLPFGGVGGSGIGGYHGKFSFDLFSHKKSIVKRGTWLDVPIRYAPYKIPLQWAKRIKHLF</sequence>
<dbReference type="FunFam" id="3.40.605.10:FF:000004">
    <property type="entry name" value="Aldehyde dehydrogenase"/>
    <property type="match status" value="1"/>
</dbReference>
<dbReference type="Gene3D" id="3.40.605.10">
    <property type="entry name" value="Aldehyde Dehydrogenase, Chain A, domain 1"/>
    <property type="match status" value="1"/>
</dbReference>
<dbReference type="InterPro" id="IPR016162">
    <property type="entry name" value="Ald_DH_N"/>
</dbReference>
<proteinExistence type="inferred from homology"/>
<dbReference type="OrthoDB" id="1394754at2"/>
<dbReference type="AlphaFoldDB" id="A0A3A1NRN9"/>
<evidence type="ECO:0000313" key="10">
    <source>
        <dbReference type="EMBL" id="TXK01625.1"/>
    </source>
</evidence>
<reference evidence="9 11" key="1">
    <citation type="submission" date="2018-08" db="EMBL/GenBank/DDBJ databases">
        <title>Proposal of Muricauda 72 sp.nov. and Muricauda NH166 sp.nov., isolated from seawater.</title>
        <authorList>
            <person name="Cheng H."/>
            <person name="Wu Y.-H."/>
            <person name="Guo L.-L."/>
            <person name="Xu X.-W."/>
        </authorList>
    </citation>
    <scope>NUCLEOTIDE SEQUENCE [LARGE SCALE GENOMIC DNA]</scope>
    <source>
        <strain evidence="9 11">72</strain>
    </source>
</reference>
<evidence type="ECO:0000256" key="2">
    <source>
        <dbReference type="ARBA" id="ARBA00023002"/>
    </source>
</evidence>
<organism evidence="9 11">
    <name type="scientific">Flagellimonas pelagia</name>
    <dbReference type="NCBI Taxonomy" id="2306998"/>
    <lineage>
        <taxon>Bacteria</taxon>
        <taxon>Pseudomonadati</taxon>
        <taxon>Bacteroidota</taxon>
        <taxon>Flavobacteriia</taxon>
        <taxon>Flavobacteriales</taxon>
        <taxon>Flavobacteriaceae</taxon>
        <taxon>Flagellimonas</taxon>
    </lineage>
</organism>
<dbReference type="PANTHER" id="PTHR43570:SF16">
    <property type="entry name" value="ALDEHYDE DEHYDROGENASE TYPE III, ISOFORM Q"/>
    <property type="match status" value="1"/>
</dbReference>
<dbReference type="FunFam" id="3.40.309.10:FF:000003">
    <property type="entry name" value="Aldehyde dehydrogenase"/>
    <property type="match status" value="1"/>
</dbReference>
<dbReference type="GO" id="GO:0004029">
    <property type="term" value="F:aldehyde dehydrogenase (NAD+) activity"/>
    <property type="evidence" value="ECO:0007669"/>
    <property type="project" value="TreeGrafter"/>
</dbReference>
<evidence type="ECO:0000256" key="1">
    <source>
        <dbReference type="ARBA" id="ARBA00009986"/>
    </source>
</evidence>
<dbReference type="InterPro" id="IPR016161">
    <property type="entry name" value="Ald_DH/histidinol_DH"/>
</dbReference>
<dbReference type="InterPro" id="IPR016160">
    <property type="entry name" value="Ald_DH_CS_CYS"/>
</dbReference>
<dbReference type="EMBL" id="VNWK01000005">
    <property type="protein sequence ID" value="TXK01625.1"/>
    <property type="molecule type" value="Genomic_DNA"/>
</dbReference>
<reference evidence="10 12" key="2">
    <citation type="submission" date="2019-07" db="EMBL/GenBank/DDBJ databases">
        <title>Draft genome of two Muricauda strains isolated from deep sea.</title>
        <authorList>
            <person name="Sun C."/>
        </authorList>
    </citation>
    <scope>NUCLEOTIDE SEQUENCE [LARGE SCALE GENOMIC DNA]</scope>
    <source>
        <strain evidence="10 12">72</strain>
    </source>
</reference>
<dbReference type="Pfam" id="PF00171">
    <property type="entry name" value="Aldedh"/>
    <property type="match status" value="1"/>
</dbReference>
<dbReference type="InterPro" id="IPR015590">
    <property type="entry name" value="Aldehyde_DH_dom"/>
</dbReference>
<evidence type="ECO:0000313" key="9">
    <source>
        <dbReference type="EMBL" id="RIV47536.1"/>
    </source>
</evidence>
<comment type="similarity">
    <text evidence="1 4 7">Belongs to the aldehyde dehydrogenase family.</text>
</comment>
<evidence type="ECO:0000256" key="5">
    <source>
        <dbReference type="PIRSR" id="PIRSR036492-1"/>
    </source>
</evidence>
<dbReference type="EMBL" id="QXFI01000005">
    <property type="protein sequence ID" value="RIV47536.1"/>
    <property type="molecule type" value="Genomic_DNA"/>
</dbReference>
<evidence type="ECO:0000256" key="6">
    <source>
        <dbReference type="PROSITE-ProRule" id="PRU10007"/>
    </source>
</evidence>
<dbReference type="PANTHER" id="PTHR43570">
    <property type="entry name" value="ALDEHYDE DEHYDROGENASE"/>
    <property type="match status" value="1"/>
</dbReference>
<evidence type="ECO:0000256" key="7">
    <source>
        <dbReference type="RuleBase" id="RU003345"/>
    </source>
</evidence>
<dbReference type="GO" id="GO:0005737">
    <property type="term" value="C:cytoplasm"/>
    <property type="evidence" value="ECO:0007669"/>
    <property type="project" value="TreeGrafter"/>
</dbReference>
<keyword evidence="2 4" id="KW-0560">Oxidoreductase</keyword>
<evidence type="ECO:0000313" key="12">
    <source>
        <dbReference type="Proteomes" id="UP000321621"/>
    </source>
</evidence>
<evidence type="ECO:0000256" key="3">
    <source>
        <dbReference type="ARBA" id="ARBA00023027"/>
    </source>
</evidence>
<dbReference type="GO" id="GO:0006081">
    <property type="term" value="P:aldehyde metabolic process"/>
    <property type="evidence" value="ECO:0007669"/>
    <property type="project" value="InterPro"/>
</dbReference>
<comment type="caution">
    <text evidence="9">The sequence shown here is derived from an EMBL/GenBank/DDBJ whole genome shotgun (WGS) entry which is preliminary data.</text>
</comment>
<keyword evidence="12" id="KW-1185">Reference proteome</keyword>
<dbReference type="Proteomes" id="UP000266691">
    <property type="component" value="Unassembled WGS sequence"/>
</dbReference>
<dbReference type="PROSITE" id="PS00687">
    <property type="entry name" value="ALDEHYDE_DEHYDR_GLU"/>
    <property type="match status" value="1"/>
</dbReference>
<evidence type="ECO:0000259" key="8">
    <source>
        <dbReference type="Pfam" id="PF00171"/>
    </source>
</evidence>
<name>A0A3A1NRN9_9FLAO</name>
<dbReference type="InterPro" id="IPR012394">
    <property type="entry name" value="Aldehyde_DH_NAD(P)"/>
</dbReference>
<dbReference type="Gene3D" id="3.40.309.10">
    <property type="entry name" value="Aldehyde Dehydrogenase, Chain A, domain 2"/>
    <property type="match status" value="1"/>
</dbReference>
<keyword evidence="3" id="KW-0520">NAD</keyword>
<accession>A0A3A1NRN9</accession>
<dbReference type="Proteomes" id="UP000321621">
    <property type="component" value="Unassembled WGS sequence"/>
</dbReference>
<dbReference type="InterPro" id="IPR029510">
    <property type="entry name" value="Ald_DH_CS_GLU"/>
</dbReference>
<evidence type="ECO:0000256" key="4">
    <source>
        <dbReference type="PIRNR" id="PIRNR036492"/>
    </source>
</evidence>
<feature type="domain" description="Aldehyde dehydrogenase" evidence="8">
    <location>
        <begin position="4"/>
        <end position="426"/>
    </location>
</feature>
<dbReference type="PROSITE" id="PS00070">
    <property type="entry name" value="ALDEHYDE_DEHYDR_CYS"/>
    <property type="match status" value="1"/>
</dbReference>
<feature type="active site" evidence="5">
    <location>
        <position position="242"/>
    </location>
</feature>
<gene>
    <name evidence="9" type="ORF">D2V05_00085</name>
    <name evidence="10" type="ORF">FQ017_00080</name>
</gene>
<evidence type="ECO:0000313" key="11">
    <source>
        <dbReference type="Proteomes" id="UP000266691"/>
    </source>
</evidence>